<evidence type="ECO:0000313" key="1">
    <source>
        <dbReference type="EMBL" id="MPM92796.1"/>
    </source>
</evidence>
<dbReference type="GO" id="GO:0006508">
    <property type="term" value="P:proteolysis"/>
    <property type="evidence" value="ECO:0007669"/>
    <property type="project" value="InterPro"/>
</dbReference>
<dbReference type="GO" id="GO:0070573">
    <property type="term" value="F:metallodipeptidase activity"/>
    <property type="evidence" value="ECO:0007669"/>
    <property type="project" value="InterPro"/>
</dbReference>
<dbReference type="Gene3D" id="3.20.20.140">
    <property type="entry name" value="Metal-dependent hydrolases"/>
    <property type="match status" value="1"/>
</dbReference>
<dbReference type="PANTHER" id="PTHR10443:SF12">
    <property type="entry name" value="DIPEPTIDASE"/>
    <property type="match status" value="1"/>
</dbReference>
<proteinExistence type="predicted"/>
<accession>A0A645DTY4</accession>
<name>A0A645DTY4_9ZZZZ</name>
<comment type="caution">
    <text evidence="1">The sequence shown here is derived from an EMBL/GenBank/DDBJ whole genome shotgun (WGS) entry which is preliminary data.</text>
</comment>
<dbReference type="InterPro" id="IPR008257">
    <property type="entry name" value="Pept_M19"/>
</dbReference>
<dbReference type="PANTHER" id="PTHR10443">
    <property type="entry name" value="MICROSOMAL DIPEPTIDASE"/>
    <property type="match status" value="1"/>
</dbReference>
<sequence>MAAIGGDVSKIDDYYNFGARHAILTWNEANELGAGALSGKDYGLTEVGKRAARRVQDKGMLLDVSHLNEAGFWDVAKLATKPFIASHSNCKALCDVPRNLTDEQLRAIRDVGGVVGLNAFNLFIDNDPAKQTVETLARHAAHMIDVMGIDHVGCGFDFFEFLESEETMGTMTSTGSPSTIGLEDCSKIPNLFDCFEKLGMSREEMEKLARGNFQRMIRNCMA</sequence>
<dbReference type="EMBL" id="VSSQ01039686">
    <property type="protein sequence ID" value="MPM92796.1"/>
    <property type="molecule type" value="Genomic_DNA"/>
</dbReference>
<dbReference type="AlphaFoldDB" id="A0A645DTY4"/>
<dbReference type="InterPro" id="IPR032466">
    <property type="entry name" value="Metal_Hydrolase"/>
</dbReference>
<protein>
    <recommendedName>
        <fullName evidence="2">Membrane dipeptidase</fullName>
    </recommendedName>
</protein>
<dbReference type="SUPFAM" id="SSF51556">
    <property type="entry name" value="Metallo-dependent hydrolases"/>
    <property type="match status" value="1"/>
</dbReference>
<evidence type="ECO:0008006" key="2">
    <source>
        <dbReference type="Google" id="ProtNLM"/>
    </source>
</evidence>
<organism evidence="1">
    <name type="scientific">bioreactor metagenome</name>
    <dbReference type="NCBI Taxonomy" id="1076179"/>
    <lineage>
        <taxon>unclassified sequences</taxon>
        <taxon>metagenomes</taxon>
        <taxon>ecological metagenomes</taxon>
    </lineage>
</organism>
<dbReference type="Pfam" id="PF01244">
    <property type="entry name" value="Peptidase_M19"/>
    <property type="match status" value="1"/>
</dbReference>
<gene>
    <name evidence="1" type="ORF">SDC9_139932</name>
</gene>
<dbReference type="PROSITE" id="PS51365">
    <property type="entry name" value="RENAL_DIPEPTIDASE_2"/>
    <property type="match status" value="1"/>
</dbReference>
<reference evidence="1" key="1">
    <citation type="submission" date="2019-08" db="EMBL/GenBank/DDBJ databases">
        <authorList>
            <person name="Kucharzyk K."/>
            <person name="Murdoch R.W."/>
            <person name="Higgins S."/>
            <person name="Loffler F."/>
        </authorList>
    </citation>
    <scope>NUCLEOTIDE SEQUENCE</scope>
</reference>